<proteinExistence type="predicted"/>
<organism evidence="1 2">
    <name type="scientific">Pleurodeles waltl</name>
    <name type="common">Iberian ribbed newt</name>
    <dbReference type="NCBI Taxonomy" id="8319"/>
    <lineage>
        <taxon>Eukaryota</taxon>
        <taxon>Metazoa</taxon>
        <taxon>Chordata</taxon>
        <taxon>Craniata</taxon>
        <taxon>Vertebrata</taxon>
        <taxon>Euteleostomi</taxon>
        <taxon>Amphibia</taxon>
        <taxon>Batrachia</taxon>
        <taxon>Caudata</taxon>
        <taxon>Salamandroidea</taxon>
        <taxon>Salamandridae</taxon>
        <taxon>Pleurodelinae</taxon>
        <taxon>Pleurodeles</taxon>
    </lineage>
</organism>
<evidence type="ECO:0000313" key="2">
    <source>
        <dbReference type="Proteomes" id="UP001066276"/>
    </source>
</evidence>
<reference evidence="1" key="1">
    <citation type="journal article" date="2022" name="bioRxiv">
        <title>Sequencing and chromosome-scale assembly of the giantPleurodeles waltlgenome.</title>
        <authorList>
            <person name="Brown T."/>
            <person name="Elewa A."/>
            <person name="Iarovenko S."/>
            <person name="Subramanian E."/>
            <person name="Araus A.J."/>
            <person name="Petzold A."/>
            <person name="Susuki M."/>
            <person name="Suzuki K.-i.T."/>
            <person name="Hayashi T."/>
            <person name="Toyoda A."/>
            <person name="Oliveira C."/>
            <person name="Osipova E."/>
            <person name="Leigh N.D."/>
            <person name="Simon A."/>
            <person name="Yun M.H."/>
        </authorList>
    </citation>
    <scope>NUCLEOTIDE SEQUENCE</scope>
    <source>
        <strain evidence="1">20211129_DDA</strain>
        <tissue evidence="1">Liver</tissue>
    </source>
</reference>
<accession>A0AAV7U0B5</accession>
<gene>
    <name evidence="1" type="ORF">NDU88_007520</name>
</gene>
<keyword evidence="2" id="KW-1185">Reference proteome</keyword>
<name>A0AAV7U0B5_PLEWA</name>
<dbReference type="Proteomes" id="UP001066276">
    <property type="component" value="Chromosome 3_2"/>
</dbReference>
<evidence type="ECO:0000313" key="1">
    <source>
        <dbReference type="EMBL" id="KAJ1182328.1"/>
    </source>
</evidence>
<dbReference type="AlphaFoldDB" id="A0AAV7U0B5"/>
<dbReference type="EMBL" id="JANPWB010000006">
    <property type="protein sequence ID" value="KAJ1182328.1"/>
    <property type="molecule type" value="Genomic_DNA"/>
</dbReference>
<protein>
    <submittedName>
        <fullName evidence="1">Uncharacterized protein</fullName>
    </submittedName>
</protein>
<comment type="caution">
    <text evidence="1">The sequence shown here is derived from an EMBL/GenBank/DDBJ whole genome shotgun (WGS) entry which is preliminary data.</text>
</comment>
<sequence length="89" mass="10298">MWNRNKVVKVPKYIDSKRFDQEMIADAPSEASPLGNGGRVLLLRDKVMIRLPRRRVPYVRKYPSDATEALEGCDGVYQALWIRCIMCEI</sequence>